<dbReference type="InterPro" id="IPR002654">
    <property type="entry name" value="Glyco_trans_25"/>
</dbReference>
<dbReference type="SUPFAM" id="SSF53448">
    <property type="entry name" value="Nucleotide-diphospho-sugar transferases"/>
    <property type="match status" value="1"/>
</dbReference>
<dbReference type="InterPro" id="IPR029044">
    <property type="entry name" value="Nucleotide-diphossugar_trans"/>
</dbReference>
<comment type="caution">
    <text evidence="2">The sequence shown here is derived from an EMBL/GenBank/DDBJ whole genome shotgun (WGS) entry which is preliminary data.</text>
</comment>
<accession>A0A934RTH6</accession>
<name>A0A934RTH6_9BACT</name>
<dbReference type="Pfam" id="PF01755">
    <property type="entry name" value="Glyco_transf_25"/>
    <property type="match status" value="1"/>
</dbReference>
<dbReference type="EMBL" id="JAENIO010000075">
    <property type="protein sequence ID" value="MBK1835662.1"/>
    <property type="molecule type" value="Genomic_DNA"/>
</dbReference>
<dbReference type="RefSeq" id="WP_377174143.1">
    <property type="nucleotide sequence ID" value="NZ_JBHUJA010000018.1"/>
</dbReference>
<dbReference type="Gene3D" id="3.90.550.10">
    <property type="entry name" value="Spore Coat Polysaccharide Biosynthesis Protein SpsA, Chain A"/>
    <property type="match status" value="1"/>
</dbReference>
<dbReference type="InterPro" id="IPR002495">
    <property type="entry name" value="Glyco_trans_8"/>
</dbReference>
<dbReference type="Pfam" id="PF01501">
    <property type="entry name" value="Glyco_transf_8"/>
    <property type="match status" value="1"/>
</dbReference>
<dbReference type="GO" id="GO:0016757">
    <property type="term" value="F:glycosyltransferase activity"/>
    <property type="evidence" value="ECO:0007669"/>
    <property type="project" value="InterPro"/>
</dbReference>
<dbReference type="Proteomes" id="UP000604083">
    <property type="component" value="Unassembled WGS sequence"/>
</dbReference>
<keyword evidence="3" id="KW-1185">Reference proteome</keyword>
<feature type="domain" description="Glycosyl transferase family 25" evidence="1">
    <location>
        <begin position="53"/>
        <end position="122"/>
    </location>
</feature>
<evidence type="ECO:0000313" key="3">
    <source>
        <dbReference type="Proteomes" id="UP000604083"/>
    </source>
</evidence>
<protein>
    <recommendedName>
        <fullName evidence="1">Glycosyl transferase family 25 domain-containing protein</fullName>
    </recommendedName>
</protein>
<sequence>MKISASVIDIRSRPRNGERCVKLLEEAGIAADIYWGTTPEEAMVEIGVDAVRFRERWGRALVPGEVGCYCSHLGLLREFLAKREAGWLAVFEDDAVPDGDLGEFLGSYAREAEALQVDYLNLKPGHEELEGEHWVVPSTGHLVGTYGYMVNQVGAALICGALPMTGPLDEIIWRLPLLRRGVLTGDCPRVGHQDLAGADSIRKGRGEIPNLLVKTGTKGMGETANILIATDDAGLEPHATVIASLVRRCTLPVHVRCYYRGHARPEDFERKGLKVEFLEPVKSPAGRFPAHVSQPAMDRFLGIRDCCDWDRALVLDWDQLVLTDVRPLFELDFGGHLLAARLWHKNLADAAWDWFRRRLPPEFEEAGQGEFFYLGPLLNLEAMREEGFWERFLAVQEAVGYEEQIALALAGQGRVLGLAAKWNLVPGWDRPGENPDGILHYTMPSKPWSHPGVEMAEYWHREQVSWEELKEGGERVSENAKRGRGVEKGKFLSEKGKRYHVLISGGLASQLYGYGHVLRLQAGGHEVTYSDDPQYPYWTLEGTRPPDKSHEIWRLDALGIARSREEPPPGAVVVPSCGAGSFPRTFDGCGEALMEAIQFDDPSAEEMIRQVKEAEGGLMIRRGDFLRHGYVKEGIPDYACEPLQRKSRLVVCSDDYPWVEQNLQGCQPLREPPGVHPFSVALAMSHAQELFGHPKSGFFQVALLLKQYRESSDCLARFGKISGLA</sequence>
<evidence type="ECO:0000259" key="1">
    <source>
        <dbReference type="Pfam" id="PF01755"/>
    </source>
</evidence>
<evidence type="ECO:0000313" key="2">
    <source>
        <dbReference type="EMBL" id="MBK1835662.1"/>
    </source>
</evidence>
<dbReference type="AlphaFoldDB" id="A0A934RTH6"/>
<gene>
    <name evidence="2" type="ORF">JIN78_16480</name>
</gene>
<proteinExistence type="predicted"/>
<organism evidence="2 3">
    <name type="scientific">Roseibacillus ishigakijimensis</name>
    <dbReference type="NCBI Taxonomy" id="454146"/>
    <lineage>
        <taxon>Bacteria</taxon>
        <taxon>Pseudomonadati</taxon>
        <taxon>Verrucomicrobiota</taxon>
        <taxon>Verrucomicrobiia</taxon>
        <taxon>Verrucomicrobiales</taxon>
        <taxon>Verrucomicrobiaceae</taxon>
        <taxon>Roseibacillus</taxon>
    </lineage>
</organism>
<reference evidence="2" key="1">
    <citation type="submission" date="2021-01" db="EMBL/GenBank/DDBJ databases">
        <title>Modified the classification status of verrucomicrobia.</title>
        <authorList>
            <person name="Feng X."/>
        </authorList>
    </citation>
    <scope>NUCLEOTIDE SEQUENCE</scope>
    <source>
        <strain evidence="2">KCTC 12986</strain>
    </source>
</reference>